<accession>A0A9W4MJC6</accession>
<dbReference type="EMBL" id="CAJVAX010000019">
    <property type="protein sequence ID" value="CAG7650832.1"/>
    <property type="molecule type" value="Genomic_DNA"/>
</dbReference>
<evidence type="ECO:0000256" key="1">
    <source>
        <dbReference type="SAM" id="MobiDB-lite"/>
    </source>
</evidence>
<feature type="region of interest" description="Disordered" evidence="1">
    <location>
        <begin position="1"/>
        <end position="58"/>
    </location>
</feature>
<evidence type="ECO:0000313" key="3">
    <source>
        <dbReference type="Proteomes" id="UP001153328"/>
    </source>
</evidence>
<sequence>MRGRRTGGRSSRPVPGPPPPDPRLADLPDPRHHPRRLRPRPPLAPGITPTPDNASLRR</sequence>
<dbReference type="Proteomes" id="UP001153328">
    <property type="component" value="Unassembled WGS sequence"/>
</dbReference>
<gene>
    <name evidence="2" type="ORF">SBRY_50457</name>
</gene>
<protein>
    <submittedName>
        <fullName evidence="2">Uncharacterized protein</fullName>
    </submittedName>
</protein>
<organism evidence="2 3">
    <name type="scientific">Actinacidiphila bryophytorum</name>
    <dbReference type="NCBI Taxonomy" id="1436133"/>
    <lineage>
        <taxon>Bacteria</taxon>
        <taxon>Bacillati</taxon>
        <taxon>Actinomycetota</taxon>
        <taxon>Actinomycetes</taxon>
        <taxon>Kitasatosporales</taxon>
        <taxon>Streptomycetaceae</taxon>
        <taxon>Actinacidiphila</taxon>
    </lineage>
</organism>
<reference evidence="2" key="1">
    <citation type="submission" date="2021-06" db="EMBL/GenBank/DDBJ databases">
        <authorList>
            <person name="Arsene-Ploetze F."/>
        </authorList>
    </citation>
    <scope>NUCLEOTIDE SEQUENCE</scope>
    <source>
        <strain evidence="2">SBRY1</strain>
    </source>
</reference>
<proteinExistence type="predicted"/>
<evidence type="ECO:0000313" key="2">
    <source>
        <dbReference type="EMBL" id="CAG7650832.1"/>
    </source>
</evidence>
<comment type="caution">
    <text evidence="2">The sequence shown here is derived from an EMBL/GenBank/DDBJ whole genome shotgun (WGS) entry which is preliminary data.</text>
</comment>
<keyword evidence="3" id="KW-1185">Reference proteome</keyword>
<name>A0A9W4MJC6_9ACTN</name>
<dbReference type="AlphaFoldDB" id="A0A9W4MJC6"/>